<feature type="transmembrane region" description="Helical" evidence="11">
    <location>
        <begin position="6"/>
        <end position="26"/>
    </location>
</feature>
<dbReference type="GO" id="GO:0020037">
    <property type="term" value="F:heme binding"/>
    <property type="evidence" value="ECO:0007669"/>
    <property type="project" value="InterPro"/>
</dbReference>
<dbReference type="GO" id="GO:0004497">
    <property type="term" value="F:monooxygenase activity"/>
    <property type="evidence" value="ECO:0007669"/>
    <property type="project" value="UniProtKB-KW"/>
</dbReference>
<accession>A0A2H3JPY6</accession>
<keyword evidence="11" id="KW-0812">Transmembrane</keyword>
<evidence type="ECO:0000256" key="4">
    <source>
        <dbReference type="ARBA" id="ARBA00022617"/>
    </source>
</evidence>
<dbReference type="InterPro" id="IPR002401">
    <property type="entry name" value="Cyt_P450_E_grp-I"/>
</dbReference>
<evidence type="ECO:0000256" key="2">
    <source>
        <dbReference type="ARBA" id="ARBA00005179"/>
    </source>
</evidence>
<dbReference type="PRINTS" id="PR00463">
    <property type="entry name" value="EP450I"/>
</dbReference>
<dbReference type="OMA" id="NDYTHRF"/>
<comment type="cofactor">
    <cofactor evidence="1 9">
        <name>heme</name>
        <dbReference type="ChEBI" id="CHEBI:30413"/>
    </cofactor>
</comment>
<organism evidence="12 13">
    <name type="scientific">Wolfiporia cocos (strain MD-104)</name>
    <name type="common">Brown rot fungus</name>
    <dbReference type="NCBI Taxonomy" id="742152"/>
    <lineage>
        <taxon>Eukaryota</taxon>
        <taxon>Fungi</taxon>
        <taxon>Dikarya</taxon>
        <taxon>Basidiomycota</taxon>
        <taxon>Agaricomycotina</taxon>
        <taxon>Agaricomycetes</taxon>
        <taxon>Polyporales</taxon>
        <taxon>Phaeolaceae</taxon>
        <taxon>Wolfiporia</taxon>
    </lineage>
</organism>
<keyword evidence="6 10" id="KW-0560">Oxidoreductase</keyword>
<dbReference type="InterPro" id="IPR017972">
    <property type="entry name" value="Cyt_P450_CS"/>
</dbReference>
<dbReference type="GO" id="GO:0016705">
    <property type="term" value="F:oxidoreductase activity, acting on paired donors, with incorporation or reduction of molecular oxygen"/>
    <property type="evidence" value="ECO:0007669"/>
    <property type="project" value="InterPro"/>
</dbReference>
<dbReference type="SUPFAM" id="SSF48264">
    <property type="entry name" value="Cytochrome P450"/>
    <property type="match status" value="1"/>
</dbReference>
<dbReference type="AlphaFoldDB" id="A0A2H3JPY6"/>
<evidence type="ECO:0000256" key="7">
    <source>
        <dbReference type="ARBA" id="ARBA00023004"/>
    </source>
</evidence>
<evidence type="ECO:0000256" key="11">
    <source>
        <dbReference type="SAM" id="Phobius"/>
    </source>
</evidence>
<protein>
    <submittedName>
        <fullName evidence="12">Cytochrome P450</fullName>
    </submittedName>
</protein>
<dbReference type="Proteomes" id="UP000218811">
    <property type="component" value="Unassembled WGS sequence"/>
</dbReference>
<evidence type="ECO:0000313" key="13">
    <source>
        <dbReference type="Proteomes" id="UP000218811"/>
    </source>
</evidence>
<dbReference type="GO" id="GO:0005506">
    <property type="term" value="F:iron ion binding"/>
    <property type="evidence" value="ECO:0007669"/>
    <property type="project" value="InterPro"/>
</dbReference>
<keyword evidence="5 9" id="KW-0479">Metal-binding</keyword>
<evidence type="ECO:0000256" key="8">
    <source>
        <dbReference type="ARBA" id="ARBA00023033"/>
    </source>
</evidence>
<dbReference type="PANTHER" id="PTHR24305">
    <property type="entry name" value="CYTOCHROME P450"/>
    <property type="match status" value="1"/>
</dbReference>
<dbReference type="PRINTS" id="PR00385">
    <property type="entry name" value="P450"/>
</dbReference>
<keyword evidence="8 10" id="KW-0503">Monooxygenase</keyword>
<dbReference type="Gene3D" id="1.10.630.10">
    <property type="entry name" value="Cytochrome P450"/>
    <property type="match status" value="1"/>
</dbReference>
<dbReference type="STRING" id="742152.A0A2H3JPY6"/>
<keyword evidence="7 9" id="KW-0408">Iron</keyword>
<dbReference type="Pfam" id="PF00067">
    <property type="entry name" value="p450"/>
    <property type="match status" value="1"/>
</dbReference>
<evidence type="ECO:0000256" key="3">
    <source>
        <dbReference type="ARBA" id="ARBA00010617"/>
    </source>
</evidence>
<gene>
    <name evidence="12" type="ORF">WOLCODRAFT_137630</name>
</gene>
<name>A0A2H3JPY6_WOLCO</name>
<keyword evidence="13" id="KW-1185">Reference proteome</keyword>
<evidence type="ECO:0000256" key="10">
    <source>
        <dbReference type="RuleBase" id="RU000461"/>
    </source>
</evidence>
<sequence>MPAVHSYVLSILYAIALVVTAALYRFTQPPAQLRHIPRIPVWQLCVSYLSGEVEEQRVKRILLPFANKHRADIVLVWCFGEWMVHIVDSKVGRAIMENRSLKKQQPPAHMLFWQLTGRENIFFSDGAQWQRHSRIFKAALQRTAPMEQFAALARRLCALVGDGGRVCWNDLAHRFTLDAVGTTVLGYDFEALGRPEGSLITLYNRVMAAVADPLYVFVPAMERWRPRRQVRKELDMLVAGLSEIMAAKKADPGDDVITYMYEEPELTYKELRDNTIVLFMAGHDSTAGSISSLIFLLGLYPDVQARARAEVTSVLRPGEEVRAEHFTQMPYLRAVLLESLRFNNPANVTLPRVADVPVQAGALTIPPGTPIVLNMSAVLHNARLWRDPLVFDPERFLGADDAADGGDGEKGNAESWMPFGHGPHQCPARNFAMLEQRTVAIALLRQYKWSIPEDSIHRKGIRNAFSTFTLSLPYDVNIDFTRI</sequence>
<dbReference type="InterPro" id="IPR050121">
    <property type="entry name" value="Cytochrome_P450_monoxygenase"/>
</dbReference>
<evidence type="ECO:0000256" key="9">
    <source>
        <dbReference type="PIRSR" id="PIRSR602401-1"/>
    </source>
</evidence>
<keyword evidence="11" id="KW-1133">Transmembrane helix</keyword>
<dbReference type="EMBL" id="KB468124">
    <property type="protein sequence ID" value="PCH41973.1"/>
    <property type="molecule type" value="Genomic_DNA"/>
</dbReference>
<proteinExistence type="inferred from homology"/>
<comment type="similarity">
    <text evidence="3 10">Belongs to the cytochrome P450 family.</text>
</comment>
<reference evidence="12 13" key="1">
    <citation type="journal article" date="2012" name="Science">
        <title>The Paleozoic origin of enzymatic lignin decomposition reconstructed from 31 fungal genomes.</title>
        <authorList>
            <person name="Floudas D."/>
            <person name="Binder M."/>
            <person name="Riley R."/>
            <person name="Barry K."/>
            <person name="Blanchette R.A."/>
            <person name="Henrissat B."/>
            <person name="Martinez A.T."/>
            <person name="Otillar R."/>
            <person name="Spatafora J.W."/>
            <person name="Yadav J.S."/>
            <person name="Aerts A."/>
            <person name="Benoit I."/>
            <person name="Boyd A."/>
            <person name="Carlson A."/>
            <person name="Copeland A."/>
            <person name="Coutinho P.M."/>
            <person name="de Vries R.P."/>
            <person name="Ferreira P."/>
            <person name="Findley K."/>
            <person name="Foster B."/>
            <person name="Gaskell J."/>
            <person name="Glotzer D."/>
            <person name="Gorecki P."/>
            <person name="Heitman J."/>
            <person name="Hesse C."/>
            <person name="Hori C."/>
            <person name="Igarashi K."/>
            <person name="Jurgens J.A."/>
            <person name="Kallen N."/>
            <person name="Kersten P."/>
            <person name="Kohler A."/>
            <person name="Kuees U."/>
            <person name="Kumar T.K.A."/>
            <person name="Kuo A."/>
            <person name="LaButti K."/>
            <person name="Larrondo L.F."/>
            <person name="Lindquist E."/>
            <person name="Ling A."/>
            <person name="Lombard V."/>
            <person name="Lucas S."/>
            <person name="Lundell T."/>
            <person name="Martin R."/>
            <person name="McLaughlin D.J."/>
            <person name="Morgenstern I."/>
            <person name="Morin E."/>
            <person name="Murat C."/>
            <person name="Nagy L.G."/>
            <person name="Nolan M."/>
            <person name="Ohm R.A."/>
            <person name="Patyshakuliyeva A."/>
            <person name="Rokas A."/>
            <person name="Ruiz-Duenas F.J."/>
            <person name="Sabat G."/>
            <person name="Salamov A."/>
            <person name="Samejima M."/>
            <person name="Schmutz J."/>
            <person name="Slot J.C."/>
            <person name="St John F."/>
            <person name="Stenlid J."/>
            <person name="Sun H."/>
            <person name="Sun S."/>
            <person name="Syed K."/>
            <person name="Tsang A."/>
            <person name="Wiebenga A."/>
            <person name="Young D."/>
            <person name="Pisabarro A."/>
            <person name="Eastwood D.C."/>
            <person name="Martin F."/>
            <person name="Cullen D."/>
            <person name="Grigoriev I.V."/>
            <person name="Hibbett D.S."/>
        </authorList>
    </citation>
    <scope>NUCLEOTIDE SEQUENCE [LARGE SCALE GENOMIC DNA]</scope>
    <source>
        <strain evidence="12 13">MD-104</strain>
    </source>
</reference>
<evidence type="ECO:0000256" key="5">
    <source>
        <dbReference type="ARBA" id="ARBA00022723"/>
    </source>
</evidence>
<dbReference type="InterPro" id="IPR001128">
    <property type="entry name" value="Cyt_P450"/>
</dbReference>
<comment type="pathway">
    <text evidence="2">Secondary metabolite biosynthesis.</text>
</comment>
<dbReference type="PROSITE" id="PS00086">
    <property type="entry name" value="CYTOCHROME_P450"/>
    <property type="match status" value="1"/>
</dbReference>
<evidence type="ECO:0000256" key="1">
    <source>
        <dbReference type="ARBA" id="ARBA00001971"/>
    </source>
</evidence>
<keyword evidence="11" id="KW-0472">Membrane</keyword>
<dbReference type="OrthoDB" id="1470350at2759"/>
<evidence type="ECO:0000313" key="12">
    <source>
        <dbReference type="EMBL" id="PCH41973.1"/>
    </source>
</evidence>
<dbReference type="InterPro" id="IPR036396">
    <property type="entry name" value="Cyt_P450_sf"/>
</dbReference>
<evidence type="ECO:0000256" key="6">
    <source>
        <dbReference type="ARBA" id="ARBA00023002"/>
    </source>
</evidence>
<keyword evidence="4 9" id="KW-0349">Heme</keyword>
<dbReference type="PANTHER" id="PTHR24305:SF166">
    <property type="entry name" value="CYTOCHROME P450 12A4, MITOCHONDRIAL-RELATED"/>
    <property type="match status" value="1"/>
</dbReference>
<feature type="binding site" description="axial binding residue" evidence="9">
    <location>
        <position position="426"/>
    </location>
    <ligand>
        <name>heme</name>
        <dbReference type="ChEBI" id="CHEBI:30413"/>
    </ligand>
    <ligandPart>
        <name>Fe</name>
        <dbReference type="ChEBI" id="CHEBI:18248"/>
    </ligandPart>
</feature>